<gene>
    <name evidence="1" type="ORF">Q9295_06740</name>
</gene>
<evidence type="ECO:0000313" key="2">
    <source>
        <dbReference type="Proteomes" id="UP001239680"/>
    </source>
</evidence>
<keyword evidence="2" id="KW-1185">Reference proteome</keyword>
<dbReference type="EMBL" id="JAVDBT010000005">
    <property type="protein sequence ID" value="MDQ2066061.1"/>
    <property type="molecule type" value="Genomic_DNA"/>
</dbReference>
<dbReference type="Proteomes" id="UP001239680">
    <property type="component" value="Unassembled WGS sequence"/>
</dbReference>
<evidence type="ECO:0000313" key="1">
    <source>
        <dbReference type="EMBL" id="MDQ2066061.1"/>
    </source>
</evidence>
<protein>
    <submittedName>
        <fullName evidence="1">Uncharacterized protein</fullName>
    </submittedName>
</protein>
<accession>A0ABU0VWC6</accession>
<proteinExistence type="predicted"/>
<dbReference type="RefSeq" id="WP_306679759.1">
    <property type="nucleotide sequence ID" value="NZ_JAVDBT010000005.1"/>
</dbReference>
<sequence>MQYADIEEFIDKAPQALARGPIALTMAEDVVELESTLRHNLQSGFGCVVLFAPEEVSLPNALAEKVHHVTYDVYAENALIEAVNRINDAALNQWIYYSFNAEYLFFPFSESRSVKDLLAFHAEERRSAMISYVIDLYAGNLSEHSNAVSLSDAHLDRSGYYSLARKDEAKNWQPKDRQLDFYGGLRWRFEEHIPWSRRKIDRVSLFRAQKGLRLRPDFTFSDEEFNTYACPWHNNLTAAICSFRTAKALRSNPGSRFAIKDFRWHNSVPFTWHSQQLMDLGLIEPGQWF</sequence>
<name>A0ABU0VWC6_9RHOB</name>
<organism evidence="1 2">
    <name type="scientific">Pseudogemmobacter lacusdianii</name>
    <dbReference type="NCBI Taxonomy" id="3069608"/>
    <lineage>
        <taxon>Bacteria</taxon>
        <taxon>Pseudomonadati</taxon>
        <taxon>Pseudomonadota</taxon>
        <taxon>Alphaproteobacteria</taxon>
        <taxon>Rhodobacterales</taxon>
        <taxon>Paracoccaceae</taxon>
        <taxon>Pseudogemmobacter</taxon>
    </lineage>
</organism>
<comment type="caution">
    <text evidence="1">The sequence shown here is derived from an EMBL/GenBank/DDBJ whole genome shotgun (WGS) entry which is preliminary data.</text>
</comment>
<reference evidence="1 2" key="1">
    <citation type="submission" date="2023-08" db="EMBL/GenBank/DDBJ databases">
        <title>Characterization of two Paracoccaceae strains isolated from Phycosphere and proposal of Xinfangfangia lacusdiani sp. nov.</title>
        <authorList>
            <person name="Deng Y."/>
            <person name="Zhang Y.Q."/>
        </authorList>
    </citation>
    <scope>NUCLEOTIDE SEQUENCE [LARGE SCALE GENOMIC DNA]</scope>
    <source>
        <strain evidence="1 2">CPCC 101601</strain>
    </source>
</reference>